<feature type="transmembrane region" description="Helical" evidence="2">
    <location>
        <begin position="264"/>
        <end position="284"/>
    </location>
</feature>
<sequence length="405" mass="43909">MLGLLVGLYGVLTILCGLSYYALLTQSNRRSRATIILGLTVFSLFASTTMYTVASILDCQSYLISSFATSGLSVSYNGYYSHAIDSALKTVPNLTKDYTIFQSCSSSTTLIINLLLGDAIVCWRTCVVWHQSRTVKALCGALLSVTLLVGAVDSTQSCQLWKLDPDPDISGKMGTVFEGIAIGLSACILSLSTNALATLLAACKAWQLRRRLRRYLGMGSRTSQVQKLLLLLIESGAIYCALLAVLLTFQVANLYNRAVDEPPAVYVLDIFAVITNGALIPMIVRSTPSPCTLRRVLTRPATFRLAFAPGDAHPGRAFQAIYPTVVIIFVALNKSHMEKGLTQHLESLPTPNITCMADRTSSSRDGERSPAELSVIDDGAVRHADIHTSEGAGRSWDEERKAEIV</sequence>
<dbReference type="AlphaFoldDB" id="A0A2G8S2V4"/>
<feature type="transmembrane region" description="Helical" evidence="2">
    <location>
        <begin position="135"/>
        <end position="152"/>
    </location>
</feature>
<evidence type="ECO:0000313" key="4">
    <source>
        <dbReference type="Proteomes" id="UP000230002"/>
    </source>
</evidence>
<organism evidence="3 4">
    <name type="scientific">Ganoderma sinense ZZ0214-1</name>
    <dbReference type="NCBI Taxonomy" id="1077348"/>
    <lineage>
        <taxon>Eukaryota</taxon>
        <taxon>Fungi</taxon>
        <taxon>Dikarya</taxon>
        <taxon>Basidiomycota</taxon>
        <taxon>Agaricomycotina</taxon>
        <taxon>Agaricomycetes</taxon>
        <taxon>Polyporales</taxon>
        <taxon>Polyporaceae</taxon>
        <taxon>Ganoderma</taxon>
    </lineage>
</organism>
<comment type="caution">
    <text evidence="3">The sequence shown here is derived from an EMBL/GenBank/DDBJ whole genome shotgun (WGS) entry which is preliminary data.</text>
</comment>
<feature type="transmembrane region" description="Helical" evidence="2">
    <location>
        <begin position="100"/>
        <end position="123"/>
    </location>
</feature>
<keyword evidence="2" id="KW-0812">Transmembrane</keyword>
<feature type="transmembrane region" description="Helical" evidence="2">
    <location>
        <begin position="228"/>
        <end position="252"/>
    </location>
</feature>
<protein>
    <submittedName>
        <fullName evidence="3">Uncharacterized protein</fullName>
    </submittedName>
</protein>
<feature type="compositionally biased region" description="Basic and acidic residues" evidence="1">
    <location>
        <begin position="395"/>
        <end position="405"/>
    </location>
</feature>
<evidence type="ECO:0000313" key="3">
    <source>
        <dbReference type="EMBL" id="PIL28082.1"/>
    </source>
</evidence>
<feature type="transmembrane region" description="Helical" evidence="2">
    <location>
        <begin position="180"/>
        <end position="207"/>
    </location>
</feature>
<accession>A0A2G8S2V4</accession>
<proteinExistence type="predicted"/>
<feature type="transmembrane region" description="Helical" evidence="2">
    <location>
        <begin position="6"/>
        <end position="23"/>
    </location>
</feature>
<dbReference type="Proteomes" id="UP000230002">
    <property type="component" value="Unassembled WGS sequence"/>
</dbReference>
<dbReference type="EMBL" id="AYKW01000029">
    <property type="protein sequence ID" value="PIL28082.1"/>
    <property type="molecule type" value="Genomic_DNA"/>
</dbReference>
<keyword evidence="2" id="KW-1133">Transmembrane helix</keyword>
<name>A0A2G8S2V4_9APHY</name>
<evidence type="ECO:0000256" key="1">
    <source>
        <dbReference type="SAM" id="MobiDB-lite"/>
    </source>
</evidence>
<keyword evidence="2" id="KW-0472">Membrane</keyword>
<reference evidence="3 4" key="1">
    <citation type="journal article" date="2015" name="Sci. Rep.">
        <title>Chromosome-level genome map provides insights into diverse defense mechanisms in the medicinal fungus Ganoderma sinense.</title>
        <authorList>
            <person name="Zhu Y."/>
            <person name="Xu J."/>
            <person name="Sun C."/>
            <person name="Zhou S."/>
            <person name="Xu H."/>
            <person name="Nelson D.R."/>
            <person name="Qian J."/>
            <person name="Song J."/>
            <person name="Luo H."/>
            <person name="Xiang L."/>
            <person name="Li Y."/>
            <person name="Xu Z."/>
            <person name="Ji A."/>
            <person name="Wang L."/>
            <person name="Lu S."/>
            <person name="Hayward A."/>
            <person name="Sun W."/>
            <person name="Li X."/>
            <person name="Schwartz D.C."/>
            <person name="Wang Y."/>
            <person name="Chen S."/>
        </authorList>
    </citation>
    <scope>NUCLEOTIDE SEQUENCE [LARGE SCALE GENOMIC DNA]</scope>
    <source>
        <strain evidence="3 4">ZZ0214-1</strain>
    </source>
</reference>
<feature type="region of interest" description="Disordered" evidence="1">
    <location>
        <begin position="357"/>
        <end position="405"/>
    </location>
</feature>
<feature type="transmembrane region" description="Helical" evidence="2">
    <location>
        <begin position="35"/>
        <end position="57"/>
    </location>
</feature>
<feature type="compositionally biased region" description="Basic and acidic residues" evidence="1">
    <location>
        <begin position="379"/>
        <end position="388"/>
    </location>
</feature>
<gene>
    <name evidence="3" type="ORF">GSI_09836</name>
</gene>
<feature type="compositionally biased region" description="Basic and acidic residues" evidence="1">
    <location>
        <begin position="361"/>
        <end position="370"/>
    </location>
</feature>
<evidence type="ECO:0000256" key="2">
    <source>
        <dbReference type="SAM" id="Phobius"/>
    </source>
</evidence>
<dbReference type="OrthoDB" id="3214103at2759"/>
<keyword evidence="4" id="KW-1185">Reference proteome</keyword>